<feature type="transmembrane region" description="Helical" evidence="8">
    <location>
        <begin position="117"/>
        <end position="138"/>
    </location>
</feature>
<evidence type="ECO:0000313" key="9">
    <source>
        <dbReference type="EMBL" id="KPU44801.1"/>
    </source>
</evidence>
<dbReference type="GO" id="GO:0016020">
    <property type="term" value="C:membrane"/>
    <property type="evidence" value="ECO:0007669"/>
    <property type="project" value="UniProtKB-SubCell"/>
</dbReference>
<gene>
    <name evidence="9" type="ORF">OXPF_18870</name>
</gene>
<evidence type="ECO:0000256" key="6">
    <source>
        <dbReference type="ARBA" id="ARBA00022989"/>
    </source>
</evidence>
<dbReference type="Proteomes" id="UP000050326">
    <property type="component" value="Unassembled WGS sequence"/>
</dbReference>
<organism evidence="9 10">
    <name type="scientific">Oxobacter pfennigii</name>
    <dbReference type="NCBI Taxonomy" id="36849"/>
    <lineage>
        <taxon>Bacteria</taxon>
        <taxon>Bacillati</taxon>
        <taxon>Bacillota</taxon>
        <taxon>Clostridia</taxon>
        <taxon>Eubacteriales</taxon>
        <taxon>Clostridiaceae</taxon>
        <taxon>Oxobacter</taxon>
    </lineage>
</organism>
<accession>A0A0P8YYF1</accession>
<comment type="caution">
    <text evidence="9">The sequence shown here is derived from an EMBL/GenBank/DDBJ whole genome shotgun (WGS) entry which is preliminary data.</text>
</comment>
<dbReference type="AlphaFoldDB" id="A0A0P8YYF1"/>
<keyword evidence="5 8" id="KW-0812">Transmembrane</keyword>
<feature type="transmembrane region" description="Helical" evidence="8">
    <location>
        <begin position="147"/>
        <end position="164"/>
    </location>
</feature>
<feature type="transmembrane region" description="Helical" evidence="8">
    <location>
        <begin position="184"/>
        <end position="204"/>
    </location>
</feature>
<name>A0A0P8YYF1_9CLOT</name>
<feature type="transmembrane region" description="Helical" evidence="8">
    <location>
        <begin position="39"/>
        <end position="62"/>
    </location>
</feature>
<dbReference type="InterPro" id="IPR004761">
    <property type="entry name" value="Spore_GerAB"/>
</dbReference>
<feature type="transmembrane region" description="Helical" evidence="8">
    <location>
        <begin position="270"/>
        <end position="294"/>
    </location>
</feature>
<reference evidence="9 10" key="1">
    <citation type="submission" date="2015-09" db="EMBL/GenBank/DDBJ databases">
        <title>Genome sequence of Oxobacter pfennigii DSM 3222.</title>
        <authorList>
            <person name="Poehlein A."/>
            <person name="Bengelsdorf F.R."/>
            <person name="Schiel-Bengelsdorf B."/>
            <person name="Duerre P."/>
            <person name="Daniel R."/>
        </authorList>
    </citation>
    <scope>NUCLEOTIDE SEQUENCE [LARGE SCALE GENOMIC DNA]</scope>
    <source>
        <strain evidence="9 10">DSM 3222</strain>
    </source>
</reference>
<feature type="transmembrane region" description="Helical" evidence="8">
    <location>
        <begin position="306"/>
        <end position="325"/>
    </location>
</feature>
<comment type="similarity">
    <text evidence="2">Belongs to the amino acid-polyamine-organocation (APC) superfamily. Spore germination protein (SGP) (TC 2.A.3.9) family.</text>
</comment>
<evidence type="ECO:0000256" key="7">
    <source>
        <dbReference type="ARBA" id="ARBA00023136"/>
    </source>
</evidence>
<evidence type="ECO:0000256" key="5">
    <source>
        <dbReference type="ARBA" id="ARBA00022692"/>
    </source>
</evidence>
<dbReference type="RefSeq" id="WP_054874924.1">
    <property type="nucleotide sequence ID" value="NZ_LKET01000029.1"/>
</dbReference>
<protein>
    <submittedName>
        <fullName evidence="9">Spore germination protein</fullName>
    </submittedName>
</protein>
<evidence type="ECO:0000256" key="3">
    <source>
        <dbReference type="ARBA" id="ARBA00022448"/>
    </source>
</evidence>
<sequence>MIKEGKLGAQEMISLVTAAISSKLFFTSPGFLTRFVGTAGWYMTLISNITAMAAFAFTYLLLKRFPGKGIVEIFDISFGRIIGFICSLTMGIAFLINTSVFLREFAEVIKIYVYPETPISLLMIPAVISAAIAASLGLESIARFSKLSAYTSIIGFLTLLILTSQNFKYHYIFPVLGYGLSKTVSIGIERSSVYAEVIILAVYAGSIQKISDIKKVGFISLILSGFIISLGLLSISMAFPYQIAQEITAPVYELTRLIKYGSFVQRLDPFFLFLWNITTVITICILFNSSVSVCCKAFRLQDARPVIVPMAVILFSYAFIPESFMSVVTKYVQSSRIYGSLVFFGLPIIALAAAKIRKKKGDVSNA</sequence>
<dbReference type="PANTHER" id="PTHR34975:SF2">
    <property type="entry name" value="SPORE GERMINATION PROTEIN A2"/>
    <property type="match status" value="1"/>
</dbReference>
<evidence type="ECO:0000313" key="10">
    <source>
        <dbReference type="Proteomes" id="UP000050326"/>
    </source>
</evidence>
<dbReference type="Pfam" id="PF03845">
    <property type="entry name" value="Spore_permease"/>
    <property type="match status" value="1"/>
</dbReference>
<keyword evidence="3" id="KW-0813">Transport</keyword>
<feature type="transmembrane region" description="Helical" evidence="8">
    <location>
        <begin position="74"/>
        <end position="97"/>
    </location>
</feature>
<dbReference type="EMBL" id="LKET01000029">
    <property type="protein sequence ID" value="KPU44801.1"/>
    <property type="molecule type" value="Genomic_DNA"/>
</dbReference>
<keyword evidence="7 8" id="KW-0472">Membrane</keyword>
<feature type="transmembrane region" description="Helical" evidence="8">
    <location>
        <begin position="12"/>
        <end position="33"/>
    </location>
</feature>
<proteinExistence type="inferred from homology"/>
<comment type="subcellular location">
    <subcellularLocation>
        <location evidence="1">Membrane</location>
        <topology evidence="1">Multi-pass membrane protein</topology>
    </subcellularLocation>
</comment>
<dbReference type="NCBIfam" id="TIGR00912">
    <property type="entry name" value="2A0309"/>
    <property type="match status" value="1"/>
</dbReference>
<evidence type="ECO:0000256" key="2">
    <source>
        <dbReference type="ARBA" id="ARBA00007998"/>
    </source>
</evidence>
<dbReference type="OrthoDB" id="1675410at2"/>
<feature type="transmembrane region" description="Helical" evidence="8">
    <location>
        <begin position="216"/>
        <end position="239"/>
    </location>
</feature>
<evidence type="ECO:0000256" key="4">
    <source>
        <dbReference type="ARBA" id="ARBA00022544"/>
    </source>
</evidence>
<keyword evidence="10" id="KW-1185">Reference proteome</keyword>
<feature type="transmembrane region" description="Helical" evidence="8">
    <location>
        <begin position="337"/>
        <end position="354"/>
    </location>
</feature>
<evidence type="ECO:0000256" key="8">
    <source>
        <dbReference type="SAM" id="Phobius"/>
    </source>
</evidence>
<evidence type="ECO:0000256" key="1">
    <source>
        <dbReference type="ARBA" id="ARBA00004141"/>
    </source>
</evidence>
<keyword evidence="4" id="KW-0309">Germination</keyword>
<dbReference type="STRING" id="36849.OXPF_18870"/>
<dbReference type="PANTHER" id="PTHR34975">
    <property type="entry name" value="SPORE GERMINATION PROTEIN A2"/>
    <property type="match status" value="1"/>
</dbReference>
<keyword evidence="6 8" id="KW-1133">Transmembrane helix</keyword>
<dbReference type="GO" id="GO:0009847">
    <property type="term" value="P:spore germination"/>
    <property type="evidence" value="ECO:0007669"/>
    <property type="project" value="InterPro"/>
</dbReference>